<dbReference type="Proteomes" id="UP000294325">
    <property type="component" value="Chromosome"/>
</dbReference>
<evidence type="ECO:0000259" key="14">
    <source>
        <dbReference type="PROSITE" id="PS51007"/>
    </source>
</evidence>
<reference evidence="15 16" key="1">
    <citation type="submission" date="2019-03" db="EMBL/GenBank/DDBJ databases">
        <title>The genome sequence of Nitrosococcus wardiae strain D1FHST reveals the archetypal metabolic capacity of ammonia-oxidizing Gammaproteobacteria.</title>
        <authorList>
            <person name="Wang L."/>
            <person name="Lim C.K."/>
            <person name="Hanson T.E."/>
            <person name="Dang H."/>
            <person name="Klotz M.G."/>
        </authorList>
    </citation>
    <scope>NUCLEOTIDE SEQUENCE [LARGE SCALE GENOMIC DNA]</scope>
    <source>
        <strain evidence="15 16">D1FHS</strain>
    </source>
</reference>
<comment type="subcellular location">
    <subcellularLocation>
        <location evidence="1">Cell membrane</location>
        <topology evidence="1">Multi-pass membrane protein</topology>
    </subcellularLocation>
</comment>
<keyword evidence="7" id="KW-0249">Electron transport</keyword>
<name>A0A4P7C428_9GAMM</name>
<evidence type="ECO:0000256" key="12">
    <source>
        <dbReference type="SAM" id="MobiDB-lite"/>
    </source>
</evidence>
<gene>
    <name evidence="15" type="ORF">E3U44_10225</name>
</gene>
<dbReference type="NCBIfam" id="TIGR02229">
    <property type="entry name" value="caa3_sub_IV"/>
    <property type="match status" value="1"/>
</dbReference>
<feature type="transmembrane region" description="Helical" evidence="13">
    <location>
        <begin position="65"/>
        <end position="86"/>
    </location>
</feature>
<evidence type="ECO:0000256" key="4">
    <source>
        <dbReference type="ARBA" id="ARBA00022617"/>
    </source>
</evidence>
<dbReference type="Pfam" id="PF03626">
    <property type="entry name" value="COX4_pro"/>
    <property type="match status" value="1"/>
</dbReference>
<dbReference type="GO" id="GO:0005506">
    <property type="term" value="F:iron ion binding"/>
    <property type="evidence" value="ECO:0007669"/>
    <property type="project" value="InterPro"/>
</dbReference>
<dbReference type="InterPro" id="IPR009056">
    <property type="entry name" value="Cyt_c-like_dom"/>
</dbReference>
<dbReference type="InterPro" id="IPR005171">
    <property type="entry name" value="Cyt_c_oxidase_su4_prok"/>
</dbReference>
<evidence type="ECO:0000256" key="6">
    <source>
        <dbReference type="ARBA" id="ARBA00022723"/>
    </source>
</evidence>
<evidence type="ECO:0000313" key="16">
    <source>
        <dbReference type="Proteomes" id="UP000294325"/>
    </source>
</evidence>
<dbReference type="Gene3D" id="1.10.760.10">
    <property type="entry name" value="Cytochrome c-like domain"/>
    <property type="match status" value="1"/>
</dbReference>
<dbReference type="SUPFAM" id="SSF46626">
    <property type="entry name" value="Cytochrome c"/>
    <property type="match status" value="1"/>
</dbReference>
<evidence type="ECO:0000256" key="7">
    <source>
        <dbReference type="ARBA" id="ARBA00022982"/>
    </source>
</evidence>
<evidence type="ECO:0000256" key="11">
    <source>
        <dbReference type="PROSITE-ProRule" id="PRU00433"/>
    </source>
</evidence>
<dbReference type="PANTHER" id="PTHR40942:SF4">
    <property type="entry name" value="CYTOCHROME C5"/>
    <property type="match status" value="1"/>
</dbReference>
<sequence>MTDQSIISLKTYLFVWIALLLLLLATLGSAYIFLGSFNIVLNFLIAVGKALLVLAFFMHLKYISYLTRIFAAAGFFWLVILFGLTMSDYSTRSQLIPSEEMAHLYPEKPTQLSSQTKSNTFSSKVSKTPQAEANVSRGRQVYNKTCSACHETGALGAPKIGDKIAWKTRVQKGLDVLVFHAVNGFKAMPPKGGNSALAQSDIRKGIIYMLNESGVELKQIK</sequence>
<dbReference type="GO" id="GO:0005886">
    <property type="term" value="C:plasma membrane"/>
    <property type="evidence" value="ECO:0007669"/>
    <property type="project" value="UniProtKB-SubCell"/>
</dbReference>
<feature type="transmembrane region" description="Helical" evidence="13">
    <location>
        <begin position="12"/>
        <end position="33"/>
    </location>
</feature>
<dbReference type="GO" id="GO:0009055">
    <property type="term" value="F:electron transfer activity"/>
    <property type="evidence" value="ECO:0007669"/>
    <property type="project" value="InterPro"/>
</dbReference>
<dbReference type="EMBL" id="CP038033">
    <property type="protein sequence ID" value="QBQ56530.1"/>
    <property type="molecule type" value="Genomic_DNA"/>
</dbReference>
<dbReference type="OrthoDB" id="9814708at2"/>
<dbReference type="GO" id="GO:0020037">
    <property type="term" value="F:heme binding"/>
    <property type="evidence" value="ECO:0007669"/>
    <property type="project" value="InterPro"/>
</dbReference>
<evidence type="ECO:0000256" key="8">
    <source>
        <dbReference type="ARBA" id="ARBA00022989"/>
    </source>
</evidence>
<keyword evidence="16" id="KW-1185">Reference proteome</keyword>
<organism evidence="15 16">
    <name type="scientific">Nitrosococcus wardiae</name>
    <dbReference type="NCBI Taxonomy" id="1814290"/>
    <lineage>
        <taxon>Bacteria</taxon>
        <taxon>Pseudomonadati</taxon>
        <taxon>Pseudomonadota</taxon>
        <taxon>Gammaproteobacteria</taxon>
        <taxon>Chromatiales</taxon>
        <taxon>Chromatiaceae</taxon>
        <taxon>Nitrosococcus</taxon>
    </lineage>
</organism>
<evidence type="ECO:0000256" key="13">
    <source>
        <dbReference type="SAM" id="Phobius"/>
    </source>
</evidence>
<dbReference type="PANTHER" id="PTHR40942">
    <property type="match status" value="1"/>
</dbReference>
<keyword evidence="3" id="KW-1003">Cell membrane</keyword>
<dbReference type="AlphaFoldDB" id="A0A4P7C428"/>
<proteinExistence type="predicted"/>
<evidence type="ECO:0000256" key="9">
    <source>
        <dbReference type="ARBA" id="ARBA00023004"/>
    </source>
</evidence>
<dbReference type="PROSITE" id="PS51007">
    <property type="entry name" value="CYTC"/>
    <property type="match status" value="1"/>
</dbReference>
<dbReference type="Pfam" id="PF13442">
    <property type="entry name" value="Cytochrome_CBB3"/>
    <property type="match status" value="1"/>
</dbReference>
<feature type="region of interest" description="Disordered" evidence="12">
    <location>
        <begin position="108"/>
        <end position="129"/>
    </location>
</feature>
<keyword evidence="2" id="KW-0813">Transport</keyword>
<evidence type="ECO:0000313" key="15">
    <source>
        <dbReference type="EMBL" id="QBQ56530.1"/>
    </source>
</evidence>
<dbReference type="KEGG" id="nwr:E3U44_10225"/>
<evidence type="ECO:0000256" key="5">
    <source>
        <dbReference type="ARBA" id="ARBA00022692"/>
    </source>
</evidence>
<feature type="compositionally biased region" description="Polar residues" evidence="12">
    <location>
        <begin position="110"/>
        <end position="129"/>
    </location>
</feature>
<feature type="domain" description="Cytochrome c" evidence="14">
    <location>
        <begin position="133"/>
        <end position="213"/>
    </location>
</feature>
<evidence type="ECO:0000256" key="10">
    <source>
        <dbReference type="ARBA" id="ARBA00023136"/>
    </source>
</evidence>
<evidence type="ECO:0000256" key="2">
    <source>
        <dbReference type="ARBA" id="ARBA00022448"/>
    </source>
</evidence>
<keyword evidence="8 13" id="KW-1133">Transmembrane helix</keyword>
<keyword evidence="10 13" id="KW-0472">Membrane</keyword>
<keyword evidence="4 11" id="KW-0349">Heme</keyword>
<dbReference type="PRINTS" id="PR00607">
    <property type="entry name" value="CYTCHROMECIE"/>
</dbReference>
<dbReference type="InterPro" id="IPR011743">
    <property type="entry name" value="Caa3_sub_IV"/>
</dbReference>
<evidence type="ECO:0000256" key="3">
    <source>
        <dbReference type="ARBA" id="ARBA00022475"/>
    </source>
</evidence>
<accession>A0A4P7C428</accession>
<protein>
    <submittedName>
        <fullName evidence="15">Oxidase</fullName>
    </submittedName>
</protein>
<dbReference type="InterPro" id="IPR002323">
    <property type="entry name" value="Cyt_CIE"/>
</dbReference>
<evidence type="ECO:0000256" key="1">
    <source>
        <dbReference type="ARBA" id="ARBA00004651"/>
    </source>
</evidence>
<keyword evidence="5 13" id="KW-0812">Transmembrane</keyword>
<keyword evidence="6 11" id="KW-0479">Metal-binding</keyword>
<feature type="transmembrane region" description="Helical" evidence="13">
    <location>
        <begin position="39"/>
        <end position="58"/>
    </location>
</feature>
<dbReference type="InterPro" id="IPR036909">
    <property type="entry name" value="Cyt_c-like_dom_sf"/>
</dbReference>
<keyword evidence="9 11" id="KW-0408">Iron</keyword>